<keyword evidence="2" id="KW-1185">Reference proteome</keyword>
<proteinExistence type="predicted"/>
<comment type="caution">
    <text evidence="1">The sequence shown here is derived from an EMBL/GenBank/DDBJ whole genome shotgun (WGS) entry which is preliminary data.</text>
</comment>
<dbReference type="EMBL" id="QZEY01000027">
    <property type="protein sequence ID" value="RJL21115.1"/>
    <property type="molecule type" value="Genomic_DNA"/>
</dbReference>
<evidence type="ECO:0000313" key="1">
    <source>
        <dbReference type="EMBL" id="RJL21115.1"/>
    </source>
</evidence>
<protein>
    <submittedName>
        <fullName evidence="1">Uncharacterized protein</fullName>
    </submittedName>
</protein>
<accession>A0A3A4APC0</accession>
<dbReference type="RefSeq" id="WP_119931576.1">
    <property type="nucleotide sequence ID" value="NZ_QZEY01000027.1"/>
</dbReference>
<sequence>MEPISSLSREYLYFVIQGAAGFEPVEVAFTAPGVEPTSGQWQAASWTSPSADGLPRARILVGPGSPVVLTDGTYQAWVRITGTVEQPVLPCGLIPVT</sequence>
<gene>
    <name evidence="1" type="ORF">D5H75_38550</name>
</gene>
<name>A0A3A4APC0_9ACTN</name>
<evidence type="ECO:0000313" key="2">
    <source>
        <dbReference type="Proteomes" id="UP000265768"/>
    </source>
</evidence>
<organism evidence="1 2">
    <name type="scientific">Bailinhaonella thermotolerans</name>
    <dbReference type="NCBI Taxonomy" id="1070861"/>
    <lineage>
        <taxon>Bacteria</taxon>
        <taxon>Bacillati</taxon>
        <taxon>Actinomycetota</taxon>
        <taxon>Actinomycetes</taxon>
        <taxon>Streptosporangiales</taxon>
        <taxon>Streptosporangiaceae</taxon>
        <taxon>Bailinhaonella</taxon>
    </lineage>
</organism>
<dbReference type="AlphaFoldDB" id="A0A3A4APC0"/>
<reference evidence="1 2" key="1">
    <citation type="submission" date="2018-09" db="EMBL/GenBank/DDBJ databases">
        <title>YIM 75507 draft genome.</title>
        <authorList>
            <person name="Tang S."/>
            <person name="Feng Y."/>
        </authorList>
    </citation>
    <scope>NUCLEOTIDE SEQUENCE [LARGE SCALE GENOMIC DNA]</scope>
    <source>
        <strain evidence="1 2">YIM 75507</strain>
    </source>
</reference>
<dbReference type="OrthoDB" id="3542877at2"/>
<dbReference type="Proteomes" id="UP000265768">
    <property type="component" value="Unassembled WGS sequence"/>
</dbReference>